<evidence type="ECO:0000259" key="1">
    <source>
        <dbReference type="SMART" id="SM01001"/>
    </source>
</evidence>
<dbReference type="PANTHER" id="PTHR43064:SF1">
    <property type="entry name" value="SLL1489 PROTEIN"/>
    <property type="match status" value="1"/>
</dbReference>
<dbReference type="AlphaFoldDB" id="A0A7C3KC00"/>
<organism evidence="2">
    <name type="scientific">Oscillatoriales cyanobacterium SpSt-418</name>
    <dbReference type="NCBI Taxonomy" id="2282169"/>
    <lineage>
        <taxon>Bacteria</taxon>
        <taxon>Bacillati</taxon>
        <taxon>Cyanobacteriota</taxon>
        <taxon>Cyanophyceae</taxon>
        <taxon>Oscillatoriophycideae</taxon>
        <taxon>Oscillatoriales</taxon>
    </lineage>
</organism>
<sequence length="269" mass="28840">MTQPDVLKQLLNAIAQGSVSPEDALEKLKYLNYEPISDFARIDHHRSLRTGFPEVIWGPGKTPEQIAQIMETMRPNTPVVMATRIEPAVYERLRQLVPGVHYYEMAKICAVQSRNETRQPYPRSPQHAGVIGLLSAGTADLPVAEEAAVTAELCGFEVIRFWDVGVAGIHRLLNNRQAIAQADVLIVVAGMEGALPSVVGGLVDCPVIAVPTSIGYGASFNGLAALLSMLNSCAAGIGVVNIDNGFGAAILAGQILRTAARLNRSQNSY</sequence>
<dbReference type="SUPFAM" id="SSF52255">
    <property type="entry name" value="N5-CAIR mutase (phosphoribosylaminoimidazole carboxylase, PurE)"/>
    <property type="match status" value="1"/>
</dbReference>
<gene>
    <name evidence="2" type="primary">larB</name>
    <name evidence="2" type="ORF">ENR64_06305</name>
</gene>
<proteinExistence type="predicted"/>
<dbReference type="Pfam" id="PF00731">
    <property type="entry name" value="AIRC"/>
    <property type="match status" value="1"/>
</dbReference>
<comment type="caution">
    <text evidence="2">The sequence shown here is derived from an EMBL/GenBank/DDBJ whole genome shotgun (WGS) entry which is preliminary data.</text>
</comment>
<dbReference type="InterPro" id="IPR039476">
    <property type="entry name" value="P2CMN_synthase_LarB"/>
</dbReference>
<reference evidence="2" key="1">
    <citation type="journal article" date="2020" name="mSystems">
        <title>Genome- and Community-Level Interaction Insights into Carbon Utilization and Element Cycling Functions of Hydrothermarchaeota in Hydrothermal Sediment.</title>
        <authorList>
            <person name="Zhou Z."/>
            <person name="Liu Y."/>
            <person name="Xu W."/>
            <person name="Pan J."/>
            <person name="Luo Z.H."/>
            <person name="Li M."/>
        </authorList>
    </citation>
    <scope>NUCLEOTIDE SEQUENCE [LARGE SCALE GENOMIC DNA]</scope>
    <source>
        <strain evidence="2">SpSt-418</strain>
    </source>
</reference>
<dbReference type="NCBIfam" id="NF033503">
    <property type="entry name" value="LarB"/>
    <property type="match status" value="1"/>
</dbReference>
<dbReference type="SMART" id="SM01001">
    <property type="entry name" value="AIRC"/>
    <property type="match status" value="1"/>
</dbReference>
<dbReference type="PANTHER" id="PTHR43064">
    <property type="entry name" value="PHOSPHORIBOSYLAMINOIMIDAZOLE CARBOXYLASE-RELATED"/>
    <property type="match status" value="1"/>
</dbReference>
<dbReference type="EMBL" id="DSRU01000075">
    <property type="protein sequence ID" value="HFM97369.1"/>
    <property type="molecule type" value="Genomic_DNA"/>
</dbReference>
<dbReference type="GO" id="GO:0006189">
    <property type="term" value="P:'de novo' IMP biosynthetic process"/>
    <property type="evidence" value="ECO:0007669"/>
    <property type="project" value="InterPro"/>
</dbReference>
<name>A0A7C3KC00_9CYAN</name>
<feature type="domain" description="PurE" evidence="1">
    <location>
        <begin position="129"/>
        <end position="268"/>
    </location>
</feature>
<dbReference type="InterPro" id="IPR000031">
    <property type="entry name" value="PurE_dom"/>
</dbReference>
<protein>
    <submittedName>
        <fullName evidence="2">Nickel pincer cofactor biosynthesis protein LarB</fullName>
    </submittedName>
</protein>
<accession>A0A7C3KC00</accession>
<dbReference type="Gene3D" id="3.40.50.1970">
    <property type="match status" value="1"/>
</dbReference>
<dbReference type="GO" id="GO:0016787">
    <property type="term" value="F:hydrolase activity"/>
    <property type="evidence" value="ECO:0007669"/>
    <property type="project" value="InterPro"/>
</dbReference>
<evidence type="ECO:0000313" key="2">
    <source>
        <dbReference type="EMBL" id="HFM97369.1"/>
    </source>
</evidence>